<dbReference type="EMBL" id="RDQH01000343">
    <property type="protein sequence ID" value="RXH68798.1"/>
    <property type="molecule type" value="Genomic_DNA"/>
</dbReference>
<accession>A0A498HBG7</accession>
<proteinExistence type="predicted"/>
<keyword evidence="1" id="KW-0472">Membrane</keyword>
<organism evidence="2 3">
    <name type="scientific">Malus domestica</name>
    <name type="common">Apple</name>
    <name type="synonym">Pyrus malus</name>
    <dbReference type="NCBI Taxonomy" id="3750"/>
    <lineage>
        <taxon>Eukaryota</taxon>
        <taxon>Viridiplantae</taxon>
        <taxon>Streptophyta</taxon>
        <taxon>Embryophyta</taxon>
        <taxon>Tracheophyta</taxon>
        <taxon>Spermatophyta</taxon>
        <taxon>Magnoliopsida</taxon>
        <taxon>eudicotyledons</taxon>
        <taxon>Gunneridae</taxon>
        <taxon>Pentapetalae</taxon>
        <taxon>rosids</taxon>
        <taxon>fabids</taxon>
        <taxon>Rosales</taxon>
        <taxon>Rosaceae</taxon>
        <taxon>Amygdaloideae</taxon>
        <taxon>Maleae</taxon>
        <taxon>Malus</taxon>
    </lineage>
</organism>
<gene>
    <name evidence="2" type="ORF">DVH24_031131</name>
</gene>
<dbReference type="AlphaFoldDB" id="A0A498HBG7"/>
<name>A0A498HBG7_MALDO</name>
<dbReference type="Proteomes" id="UP000290289">
    <property type="component" value="Chromosome 17"/>
</dbReference>
<evidence type="ECO:0000313" key="2">
    <source>
        <dbReference type="EMBL" id="RXH68798.1"/>
    </source>
</evidence>
<comment type="caution">
    <text evidence="2">The sequence shown here is derived from an EMBL/GenBank/DDBJ whole genome shotgun (WGS) entry which is preliminary data.</text>
</comment>
<keyword evidence="1" id="KW-0812">Transmembrane</keyword>
<keyword evidence="3" id="KW-1185">Reference proteome</keyword>
<evidence type="ECO:0000313" key="3">
    <source>
        <dbReference type="Proteomes" id="UP000290289"/>
    </source>
</evidence>
<protein>
    <submittedName>
        <fullName evidence="2">Uncharacterized protein</fullName>
    </submittedName>
</protein>
<feature type="transmembrane region" description="Helical" evidence="1">
    <location>
        <begin position="73"/>
        <end position="94"/>
    </location>
</feature>
<evidence type="ECO:0000256" key="1">
    <source>
        <dbReference type="SAM" id="Phobius"/>
    </source>
</evidence>
<reference evidence="2 3" key="1">
    <citation type="submission" date="2018-10" db="EMBL/GenBank/DDBJ databases">
        <title>A high-quality apple genome assembly.</title>
        <authorList>
            <person name="Hu J."/>
        </authorList>
    </citation>
    <scope>NUCLEOTIDE SEQUENCE [LARGE SCALE GENOMIC DNA]</scope>
    <source>
        <strain evidence="3">cv. HFTH1</strain>
        <tissue evidence="2">Young leaf</tissue>
    </source>
</reference>
<keyword evidence="1" id="KW-1133">Transmembrane helix</keyword>
<sequence>MKVCEGSESQDEEDGGAGRVLTYRIHDLPDQSPSRLKCKRMLNGRMRLKMTLLTQSSDNNKAFKRQSQLKRRLEANISIGGGHCIYIVVNIFYLSL</sequence>